<accession>A0A2W0CE45</accession>
<keyword evidence="1" id="KW-1133">Transmembrane helix</keyword>
<organism evidence="2 3">
    <name type="scientific">Paenibacillus illinoisensis</name>
    <dbReference type="NCBI Taxonomy" id="59845"/>
    <lineage>
        <taxon>Bacteria</taxon>
        <taxon>Bacillati</taxon>
        <taxon>Bacillota</taxon>
        <taxon>Bacilli</taxon>
        <taxon>Bacillales</taxon>
        <taxon>Paenibacillaceae</taxon>
        <taxon>Paenibacillus</taxon>
    </lineage>
</organism>
<evidence type="ECO:0000256" key="1">
    <source>
        <dbReference type="SAM" id="Phobius"/>
    </source>
</evidence>
<feature type="transmembrane region" description="Helical" evidence="1">
    <location>
        <begin position="6"/>
        <end position="28"/>
    </location>
</feature>
<dbReference type="SUPFAM" id="SSF52540">
    <property type="entry name" value="P-loop containing nucleoside triphosphate hydrolases"/>
    <property type="match status" value="1"/>
</dbReference>
<protein>
    <submittedName>
        <fullName evidence="2">Flp pilus assembly protein ATPase CpaF</fullName>
    </submittedName>
</protein>
<comment type="caution">
    <text evidence="2">The sequence shown here is derived from an EMBL/GenBank/DDBJ whole genome shotgun (WGS) entry which is preliminary data.</text>
</comment>
<gene>
    <name evidence="2" type="ORF">PIL02S_00553</name>
</gene>
<proteinExistence type="predicted"/>
<sequence>MDSSIIFNILFIALIISGLIGLLLYFLWKKPKRPKADSVQAQAEKYSIPILVEYTKVMINEFVNTNLMDMGLSGEEYERRQAVVNELRNAMRNAVSGEIRDKLYLKEHIEVILEHDYGLDEKNIDWVIPFSQPDRLTSQDRFDILMNYFKKKHGYKALSFMIEKYNLAQPKHVIEGGKSESYVITEEEIQAIYRKEIRGLDFRDKLDVIVQRVYQLYKGFGVADEIRDMNIDGLSGGVSGVPSKMTTVEHVAELVGQMRSSKRGNNSLWIFYKGKTIHLSFLEFETDLELKRVAQNIYKHNSPGPLTETSGFVVNDMADGSRVVVVRPPFAESWAFWVRKFDIPNLSIENLIPDTHGQAELARDMIKNLMKGAQTTAYTGKTGAGKTSLMMTSIGFMYAFLNLRTVELIFELNLRQLYPERNSMAFRELPAIPGQEALNLNKKTDTDVSILGEVASQSVATWMIQMTQVGSLFTIFSHHAVTTRQLIKWFRDALLAMQIMQDERLAEEQVAEAIKWDIHVTRDQKGNRYIERITEITLVQYDDSFFENTNDYEQLMKESIRRQHGPLWRERNILEYRDGGYLAVNPISPERIHDMRGNMLEEDQIAFDAFISKHWGGN</sequence>
<name>A0A2W0CE45_9BACL</name>
<dbReference type="Proteomes" id="UP000247459">
    <property type="component" value="Unassembled WGS sequence"/>
</dbReference>
<dbReference type="InterPro" id="IPR027417">
    <property type="entry name" value="P-loop_NTPase"/>
</dbReference>
<keyword evidence="1" id="KW-0472">Membrane</keyword>
<keyword evidence="1" id="KW-0812">Transmembrane</keyword>
<dbReference type="AlphaFoldDB" id="A0A2W0CE45"/>
<dbReference type="EMBL" id="PRLG01000003">
    <property type="protein sequence ID" value="PYY31006.1"/>
    <property type="molecule type" value="Genomic_DNA"/>
</dbReference>
<evidence type="ECO:0000313" key="2">
    <source>
        <dbReference type="EMBL" id="PYY31006.1"/>
    </source>
</evidence>
<dbReference type="Gene3D" id="3.40.50.300">
    <property type="entry name" value="P-loop containing nucleotide triphosphate hydrolases"/>
    <property type="match status" value="1"/>
</dbReference>
<reference evidence="2 3" key="1">
    <citation type="submission" date="2018-01" db="EMBL/GenBank/DDBJ databases">
        <title>Genome sequence of the PGP bacterium Paenibacillus illinoisensis E3.</title>
        <authorList>
            <person name="Rolli E."/>
            <person name="Marasco R."/>
            <person name="Bessem C."/>
            <person name="Michoud G."/>
            <person name="Gaiarsa S."/>
            <person name="Borin S."/>
            <person name="Daffonchio D."/>
        </authorList>
    </citation>
    <scope>NUCLEOTIDE SEQUENCE [LARGE SCALE GENOMIC DNA]</scope>
    <source>
        <strain evidence="2 3">E3</strain>
    </source>
</reference>
<dbReference type="RefSeq" id="WP_110756193.1">
    <property type="nucleotide sequence ID" value="NZ_PRLG01000003.1"/>
</dbReference>
<dbReference type="OrthoDB" id="1981678at2"/>
<evidence type="ECO:0000313" key="3">
    <source>
        <dbReference type="Proteomes" id="UP000247459"/>
    </source>
</evidence>